<keyword evidence="3" id="KW-1185">Reference proteome</keyword>
<evidence type="ECO:0000256" key="1">
    <source>
        <dbReference type="SAM" id="MobiDB-lite"/>
    </source>
</evidence>
<dbReference type="Proteomes" id="UP000265520">
    <property type="component" value="Unassembled WGS sequence"/>
</dbReference>
<sequence length="57" mass="6381">FKPPLALKNRASSPSEPSSEQGRLLLAEATNFRVPDGFGRFLSLKRGMLRCLVAFFR</sequence>
<evidence type="ECO:0000313" key="2">
    <source>
        <dbReference type="EMBL" id="MCI62980.1"/>
    </source>
</evidence>
<organism evidence="2 3">
    <name type="scientific">Trifolium medium</name>
    <dbReference type="NCBI Taxonomy" id="97028"/>
    <lineage>
        <taxon>Eukaryota</taxon>
        <taxon>Viridiplantae</taxon>
        <taxon>Streptophyta</taxon>
        <taxon>Embryophyta</taxon>
        <taxon>Tracheophyta</taxon>
        <taxon>Spermatophyta</taxon>
        <taxon>Magnoliopsida</taxon>
        <taxon>eudicotyledons</taxon>
        <taxon>Gunneridae</taxon>
        <taxon>Pentapetalae</taxon>
        <taxon>rosids</taxon>
        <taxon>fabids</taxon>
        <taxon>Fabales</taxon>
        <taxon>Fabaceae</taxon>
        <taxon>Papilionoideae</taxon>
        <taxon>50 kb inversion clade</taxon>
        <taxon>NPAAA clade</taxon>
        <taxon>Hologalegina</taxon>
        <taxon>IRL clade</taxon>
        <taxon>Trifolieae</taxon>
        <taxon>Trifolium</taxon>
    </lineage>
</organism>
<dbReference type="EMBL" id="LXQA010628895">
    <property type="protein sequence ID" value="MCI62980.1"/>
    <property type="molecule type" value="Genomic_DNA"/>
</dbReference>
<reference evidence="2 3" key="1">
    <citation type="journal article" date="2018" name="Front. Plant Sci.">
        <title>Red Clover (Trifolium pratense) and Zigzag Clover (T. medium) - A Picture of Genomic Similarities and Differences.</title>
        <authorList>
            <person name="Dluhosova J."/>
            <person name="Istvanek J."/>
            <person name="Nedelnik J."/>
            <person name="Repkova J."/>
        </authorList>
    </citation>
    <scope>NUCLEOTIDE SEQUENCE [LARGE SCALE GENOMIC DNA]</scope>
    <source>
        <strain evidence="3">cv. 10/8</strain>
        <tissue evidence="2">Leaf</tissue>
    </source>
</reference>
<protein>
    <submittedName>
        <fullName evidence="2">Uncharacterized protein</fullName>
    </submittedName>
</protein>
<proteinExistence type="predicted"/>
<feature type="compositionally biased region" description="Polar residues" evidence="1">
    <location>
        <begin position="10"/>
        <end position="21"/>
    </location>
</feature>
<feature type="region of interest" description="Disordered" evidence="1">
    <location>
        <begin position="1"/>
        <end position="21"/>
    </location>
</feature>
<name>A0A392TRY0_9FABA</name>
<accession>A0A392TRY0</accession>
<comment type="caution">
    <text evidence="2">The sequence shown here is derived from an EMBL/GenBank/DDBJ whole genome shotgun (WGS) entry which is preliminary data.</text>
</comment>
<dbReference type="AlphaFoldDB" id="A0A392TRY0"/>
<evidence type="ECO:0000313" key="3">
    <source>
        <dbReference type="Proteomes" id="UP000265520"/>
    </source>
</evidence>
<feature type="non-terminal residue" evidence="2">
    <location>
        <position position="1"/>
    </location>
</feature>